<keyword evidence="2" id="KW-1185">Reference proteome</keyword>
<reference evidence="1" key="1">
    <citation type="submission" date="2007-02" db="EMBL/GenBank/DDBJ databases">
        <title>Complete sequence of Pyrobaculum calidifontis JCM 11548.</title>
        <authorList>
            <consortium name="US DOE Joint Genome Institute"/>
            <person name="Copeland A."/>
            <person name="Lucas S."/>
            <person name="Lapidus A."/>
            <person name="Barry K."/>
            <person name="Glavina del Rio T."/>
            <person name="Dalin E."/>
            <person name="Tice H."/>
            <person name="Pitluck S."/>
            <person name="Chain P."/>
            <person name="Malfatti S."/>
            <person name="Shin M."/>
            <person name="Vergez L."/>
            <person name="Schmutz J."/>
            <person name="Larimer F."/>
            <person name="Land M."/>
            <person name="Hauser L."/>
            <person name="Kyrpides N."/>
            <person name="Mikhailova N."/>
            <person name="Cozen A.E."/>
            <person name="Fitz-Gibbon S.T."/>
            <person name="House C.H."/>
            <person name="Saltikov C."/>
            <person name="Lowe T.M."/>
            <person name="Richardson P."/>
        </authorList>
    </citation>
    <scope>NUCLEOTIDE SEQUENCE [LARGE SCALE GENOMIC DNA]</scope>
    <source>
        <strain evidence="1">JCM 11548</strain>
    </source>
</reference>
<dbReference type="eggNOG" id="arCOG07834">
    <property type="taxonomic scope" value="Archaea"/>
</dbReference>
<dbReference type="KEGG" id="pcl:Pcal_1874"/>
<dbReference type="HOGENOM" id="CLU_420727_0_0_2"/>
<name>A3MXC3_PYRCJ</name>
<proteinExistence type="predicted"/>
<protein>
    <submittedName>
        <fullName evidence="1">Uncharacterized protein</fullName>
    </submittedName>
</protein>
<evidence type="ECO:0000313" key="1">
    <source>
        <dbReference type="EMBL" id="ABO09290.1"/>
    </source>
</evidence>
<gene>
    <name evidence="1" type="ordered locus">Pcal_1874</name>
</gene>
<accession>A3MXC3</accession>
<evidence type="ECO:0000313" key="2">
    <source>
        <dbReference type="Proteomes" id="UP000001431"/>
    </source>
</evidence>
<dbReference type="Proteomes" id="UP000001431">
    <property type="component" value="Chromosome"/>
</dbReference>
<sequence length="651" mass="73361">MGWCPSSEAVVAIRRASLPLAIDREVCPSGYCPVTCTNWEREAPILLLSGGGVRAFGIGVGRMVGEVHDLPVPPVPYEDLETGELGWTRLVPDLVLEDVLPWQEARKICRYPEHCQPALVGEGGLVKSIGDIPTSFAHVADCSYEGFSLLAARYEPGNFVKVEEDLYWIRHEYAEWDDPRFPGLGRLLGEEFRVKEVEGDYLRLVGRGGDEHIAWDFVLGVLDSGEWVVMGEDGLYLAEHRGGRVVVTAPYRGPLIDVRGPPSLYPLFSYRIPSVRRAAERVERLLGKSLRELLDEEVPNPELYLRWPLVRRRWQFKVVLHYPYRNYLYRFRYVPSEDGPLYVVYKFEPKLLIPLGVRKCRVGVSAQERPGHVAVSMGEDPWDKYCLTLVDGEGKFYVAVSADPYDWQRWLRPLFTARAPPADFPSTPLPTGDGWSRLVHPPEPFLDFPDPIPYNPHCASYYGHLPGNCQAVGSKFPVALGSRYHETAGSRFPGRGRLVGEEFRIKEVEGDYLRLVGRGGDEYVAWDFVYGVLDTGDWVLMGGDGLYLAELRGDRIVVVAPYGGPVERVRGPPYGLLYPVVVGGVVRWPGWAPRVEVDPWLLLRWPLVLPGWEVGGLEFYGAYGLGLVGRGVRVRKVEAEKIWLREIDAKY</sequence>
<dbReference type="EMBL" id="CP000561">
    <property type="protein sequence ID" value="ABO09290.1"/>
    <property type="molecule type" value="Genomic_DNA"/>
</dbReference>
<dbReference type="AlphaFoldDB" id="A3MXC3"/>
<organism evidence="1 2">
    <name type="scientific">Pyrobaculum calidifontis (strain DSM 21063 / JCM 11548 / VA1)</name>
    <dbReference type="NCBI Taxonomy" id="410359"/>
    <lineage>
        <taxon>Archaea</taxon>
        <taxon>Thermoproteota</taxon>
        <taxon>Thermoprotei</taxon>
        <taxon>Thermoproteales</taxon>
        <taxon>Thermoproteaceae</taxon>
        <taxon>Pyrobaculum</taxon>
    </lineage>
</organism>